<organism evidence="2 3">
    <name type="scientific">Neobacillus sedimentimangrovi</name>
    <dbReference type="NCBI Taxonomy" id="2699460"/>
    <lineage>
        <taxon>Bacteria</taxon>
        <taxon>Bacillati</taxon>
        <taxon>Bacillota</taxon>
        <taxon>Bacilli</taxon>
        <taxon>Bacillales</taxon>
        <taxon>Bacillaceae</taxon>
        <taxon>Neobacillus</taxon>
    </lineage>
</organism>
<sequence>MEELKERVYCSRCKGKTKHLIITSYKEQSDVDADFHWHDHYHIVQCAGCDNKSFVRQYGDEDTWEYINGYREWKDIFTVYPEEPKVETDEERWKRKFEMLYFMPPKQFQFVPENLNKLYKQTINAYNSQQNILCAAGLRTIIEGICNELNIKKGHIYNKDGSKKLNEKNKVIFTDNLAGRIFGLYENGYIIFTHALLLQKIKNIGNKAVHDIVEPSIEILQQTIEIINTILYNIYELDKHDLLRD</sequence>
<feature type="domain" description="DUF4145" evidence="1">
    <location>
        <begin position="124"/>
        <end position="227"/>
    </location>
</feature>
<dbReference type="Proteomes" id="UP001162836">
    <property type="component" value="Unassembled WGS sequence"/>
</dbReference>
<gene>
    <name evidence="2" type="ORF">LRS37_09160</name>
</gene>
<dbReference type="RefSeq" id="WP_231314815.1">
    <property type="nucleotide sequence ID" value="NZ_JAJODE010000022.1"/>
</dbReference>
<evidence type="ECO:0000259" key="1">
    <source>
        <dbReference type="Pfam" id="PF13643"/>
    </source>
</evidence>
<evidence type="ECO:0000313" key="3">
    <source>
        <dbReference type="Proteomes" id="UP001162836"/>
    </source>
</evidence>
<dbReference type="InterPro" id="IPR025285">
    <property type="entry name" value="DUF4145"/>
</dbReference>
<name>A0ABS8QL25_9BACI</name>
<comment type="caution">
    <text evidence="2">The sequence shown here is derived from an EMBL/GenBank/DDBJ whole genome shotgun (WGS) entry which is preliminary data.</text>
</comment>
<accession>A0ABS8QL25</accession>
<keyword evidence="3" id="KW-1185">Reference proteome</keyword>
<evidence type="ECO:0000313" key="2">
    <source>
        <dbReference type="EMBL" id="MCD4839039.1"/>
    </source>
</evidence>
<protein>
    <submittedName>
        <fullName evidence="2">DUF4145 domain-containing protein</fullName>
    </submittedName>
</protein>
<reference evidence="2 3" key="1">
    <citation type="journal article" date="2023" name="Antonie Van Leeuwenhoek">
        <title>Unveiling the genomic potential of a novel thermostable glycoside hydrolases producing Neobacillus sedimentimangrovi UE25.</title>
        <authorList>
            <person name="Ejaz U."/>
            <person name="Saleem F."/>
            <person name="Rashid R."/>
            <person name="Hasan K.A."/>
            <person name="Syed M.N."/>
            <person name="Sohail M."/>
        </authorList>
    </citation>
    <scope>NUCLEOTIDE SEQUENCE [LARGE SCALE GENOMIC DNA]</scope>
    <source>
        <strain evidence="2 3">UE25</strain>
    </source>
</reference>
<dbReference type="Pfam" id="PF13643">
    <property type="entry name" value="DUF4145"/>
    <property type="match status" value="1"/>
</dbReference>
<dbReference type="EMBL" id="JAJODE010000022">
    <property type="protein sequence ID" value="MCD4839039.1"/>
    <property type="molecule type" value="Genomic_DNA"/>
</dbReference>
<proteinExistence type="predicted"/>